<dbReference type="GO" id="GO:0005524">
    <property type="term" value="F:ATP binding"/>
    <property type="evidence" value="ECO:0007669"/>
    <property type="project" value="UniProtKB-KW"/>
</dbReference>
<dbReference type="PANTHER" id="PTHR33571:SF14">
    <property type="entry name" value="PROTEIN ADENYLYLTRANSFERASE MJ0435-RELATED"/>
    <property type="match status" value="1"/>
</dbReference>
<dbReference type="InterPro" id="IPR043519">
    <property type="entry name" value="NT_sf"/>
</dbReference>
<sequence>MNLDQKKIAVIKEYFRTRPVLKAYLFGSFARGQADSTSDIDILVDLDYSQHIGLGFVQMQLELEKLLNTKIDLVSSNGLSKYIKPIVDDEKQLIYAR</sequence>
<dbReference type="AlphaFoldDB" id="A0A5C7B2W5"/>
<evidence type="ECO:0000256" key="5">
    <source>
        <dbReference type="ARBA" id="ARBA00022741"/>
    </source>
</evidence>
<dbReference type="Proteomes" id="UP000321935">
    <property type="component" value="Unassembled WGS sequence"/>
</dbReference>
<evidence type="ECO:0000313" key="10">
    <source>
        <dbReference type="Proteomes" id="UP000321935"/>
    </source>
</evidence>
<gene>
    <name evidence="9" type="ORF">ESV85_09115</name>
</gene>
<keyword evidence="3" id="KW-0548">Nucleotidyltransferase</keyword>
<comment type="caution">
    <text evidence="9">The sequence shown here is derived from an EMBL/GenBank/DDBJ whole genome shotgun (WGS) entry which is preliminary data.</text>
</comment>
<dbReference type="CDD" id="cd05403">
    <property type="entry name" value="NT_KNTase_like"/>
    <property type="match status" value="1"/>
</dbReference>
<dbReference type="InterPro" id="IPR052038">
    <property type="entry name" value="Type-VII_TA_antitoxin"/>
</dbReference>
<evidence type="ECO:0000313" key="9">
    <source>
        <dbReference type="EMBL" id="TXE12192.1"/>
    </source>
</evidence>
<evidence type="ECO:0000256" key="6">
    <source>
        <dbReference type="ARBA" id="ARBA00022840"/>
    </source>
</evidence>
<keyword evidence="5" id="KW-0547">Nucleotide-binding</keyword>
<dbReference type="SUPFAM" id="SSF81301">
    <property type="entry name" value="Nucleotidyltransferase"/>
    <property type="match status" value="1"/>
</dbReference>
<dbReference type="EMBL" id="VORW01000004">
    <property type="protein sequence ID" value="TXE12192.1"/>
    <property type="molecule type" value="Genomic_DNA"/>
</dbReference>
<evidence type="ECO:0000259" key="8">
    <source>
        <dbReference type="Pfam" id="PF18765"/>
    </source>
</evidence>
<dbReference type="OrthoDB" id="798692at2"/>
<reference evidence="9 10" key="1">
    <citation type="submission" date="2019-08" db="EMBL/GenBank/DDBJ databases">
        <title>Genomes sequence of Algoriphagus aquimarinus ACAM450.</title>
        <authorList>
            <person name="Bowman J.P."/>
        </authorList>
    </citation>
    <scope>NUCLEOTIDE SEQUENCE [LARGE SCALE GENOMIC DNA]</scope>
    <source>
        <strain evidence="9 10">ACAM 450</strain>
    </source>
</reference>
<organism evidence="9 10">
    <name type="scientific">Algoriphagus aquimarinus</name>
    <dbReference type="NCBI Taxonomy" id="237018"/>
    <lineage>
        <taxon>Bacteria</taxon>
        <taxon>Pseudomonadati</taxon>
        <taxon>Bacteroidota</taxon>
        <taxon>Cytophagia</taxon>
        <taxon>Cytophagales</taxon>
        <taxon>Cyclobacteriaceae</taxon>
        <taxon>Algoriphagus</taxon>
    </lineage>
</organism>
<proteinExistence type="predicted"/>
<dbReference type="PANTHER" id="PTHR33571">
    <property type="entry name" value="SSL8005 PROTEIN"/>
    <property type="match status" value="1"/>
</dbReference>
<dbReference type="Pfam" id="PF18765">
    <property type="entry name" value="Polbeta"/>
    <property type="match status" value="1"/>
</dbReference>
<evidence type="ECO:0000256" key="3">
    <source>
        <dbReference type="ARBA" id="ARBA00022695"/>
    </source>
</evidence>
<comment type="cofactor">
    <cofactor evidence="1">
        <name>Mg(2+)</name>
        <dbReference type="ChEBI" id="CHEBI:18420"/>
    </cofactor>
</comment>
<evidence type="ECO:0000256" key="4">
    <source>
        <dbReference type="ARBA" id="ARBA00022723"/>
    </source>
</evidence>
<evidence type="ECO:0000256" key="1">
    <source>
        <dbReference type="ARBA" id="ARBA00001946"/>
    </source>
</evidence>
<feature type="domain" description="Polymerase beta nucleotidyltransferase" evidence="8">
    <location>
        <begin position="11"/>
        <end position="96"/>
    </location>
</feature>
<keyword evidence="7" id="KW-0460">Magnesium</keyword>
<protein>
    <submittedName>
        <fullName evidence="9">Nucleotidyltransferase</fullName>
    </submittedName>
</protein>
<evidence type="ECO:0000256" key="2">
    <source>
        <dbReference type="ARBA" id="ARBA00022679"/>
    </source>
</evidence>
<keyword evidence="6" id="KW-0067">ATP-binding</keyword>
<name>A0A5C7B2W5_9BACT</name>
<dbReference type="Gene3D" id="3.30.460.10">
    <property type="entry name" value="Beta Polymerase, domain 2"/>
    <property type="match status" value="1"/>
</dbReference>
<keyword evidence="4" id="KW-0479">Metal-binding</keyword>
<dbReference type="RefSeq" id="WP_146916810.1">
    <property type="nucleotide sequence ID" value="NZ_VORW01000004.1"/>
</dbReference>
<dbReference type="InterPro" id="IPR041633">
    <property type="entry name" value="Polbeta"/>
</dbReference>
<keyword evidence="2 9" id="KW-0808">Transferase</keyword>
<dbReference type="GO" id="GO:0016779">
    <property type="term" value="F:nucleotidyltransferase activity"/>
    <property type="evidence" value="ECO:0007669"/>
    <property type="project" value="UniProtKB-KW"/>
</dbReference>
<accession>A0A5C7B2W5</accession>
<evidence type="ECO:0000256" key="7">
    <source>
        <dbReference type="ARBA" id="ARBA00022842"/>
    </source>
</evidence>
<dbReference type="GO" id="GO:0046872">
    <property type="term" value="F:metal ion binding"/>
    <property type="evidence" value="ECO:0007669"/>
    <property type="project" value="UniProtKB-KW"/>
</dbReference>